<evidence type="ECO:0000256" key="1">
    <source>
        <dbReference type="SAM" id="Phobius"/>
    </source>
</evidence>
<keyword evidence="1" id="KW-0472">Membrane</keyword>
<feature type="transmembrane region" description="Helical" evidence="1">
    <location>
        <begin position="160"/>
        <end position="187"/>
    </location>
</feature>
<keyword evidence="1" id="KW-1133">Transmembrane helix</keyword>
<keyword evidence="2" id="KW-0732">Signal</keyword>
<feature type="transmembrane region" description="Helical" evidence="1">
    <location>
        <begin position="122"/>
        <end position="140"/>
    </location>
</feature>
<dbReference type="AlphaFoldDB" id="A0AAD7K664"/>
<dbReference type="Proteomes" id="UP001215280">
    <property type="component" value="Unassembled WGS sequence"/>
</dbReference>
<feature type="chain" id="PRO_5042200087" evidence="2">
    <location>
        <begin position="30"/>
        <end position="213"/>
    </location>
</feature>
<organism evidence="3 4">
    <name type="scientific">Mycena maculata</name>
    <dbReference type="NCBI Taxonomy" id="230809"/>
    <lineage>
        <taxon>Eukaryota</taxon>
        <taxon>Fungi</taxon>
        <taxon>Dikarya</taxon>
        <taxon>Basidiomycota</taxon>
        <taxon>Agaricomycotina</taxon>
        <taxon>Agaricomycetes</taxon>
        <taxon>Agaricomycetidae</taxon>
        <taxon>Agaricales</taxon>
        <taxon>Marasmiineae</taxon>
        <taxon>Mycenaceae</taxon>
        <taxon>Mycena</taxon>
    </lineage>
</organism>
<sequence length="213" mass="23952">IVAAPLTSIRNLPHLVFWLWFHLVHFNTSNQTASKDETSKPDRPLPTGKITLQEALILCWTSMPMCSVLPLTYSKEVMYSSMSRCLAAFEASTTLVAREFVAWIRADSLVHSGNDKSCLDTAGWLTVFLSGSIFTITIYAQGTPPFSLAVPRLISISRWVVGWSTGLSLIWNLDIYCAVVFTALGAYTGSRFMRHTTIKEDRNSYFHYKRLDS</sequence>
<gene>
    <name evidence="3" type="ORF">DFH07DRAFT_731320</name>
</gene>
<keyword evidence="1" id="KW-0812">Transmembrane</keyword>
<accession>A0AAD7K664</accession>
<feature type="non-terminal residue" evidence="3">
    <location>
        <position position="1"/>
    </location>
</feature>
<dbReference type="EMBL" id="JARJLG010000010">
    <property type="protein sequence ID" value="KAJ7777573.1"/>
    <property type="molecule type" value="Genomic_DNA"/>
</dbReference>
<comment type="caution">
    <text evidence="3">The sequence shown here is derived from an EMBL/GenBank/DDBJ whole genome shotgun (WGS) entry which is preliminary data.</text>
</comment>
<reference evidence="3" key="1">
    <citation type="submission" date="2023-03" db="EMBL/GenBank/DDBJ databases">
        <title>Massive genome expansion in bonnet fungi (Mycena s.s.) driven by repeated elements and novel gene families across ecological guilds.</title>
        <authorList>
            <consortium name="Lawrence Berkeley National Laboratory"/>
            <person name="Harder C.B."/>
            <person name="Miyauchi S."/>
            <person name="Viragh M."/>
            <person name="Kuo A."/>
            <person name="Thoen E."/>
            <person name="Andreopoulos B."/>
            <person name="Lu D."/>
            <person name="Skrede I."/>
            <person name="Drula E."/>
            <person name="Henrissat B."/>
            <person name="Morin E."/>
            <person name="Kohler A."/>
            <person name="Barry K."/>
            <person name="LaButti K."/>
            <person name="Morin E."/>
            <person name="Salamov A."/>
            <person name="Lipzen A."/>
            <person name="Mereny Z."/>
            <person name="Hegedus B."/>
            <person name="Baldrian P."/>
            <person name="Stursova M."/>
            <person name="Weitz H."/>
            <person name="Taylor A."/>
            <person name="Grigoriev I.V."/>
            <person name="Nagy L.G."/>
            <person name="Martin F."/>
            <person name="Kauserud H."/>
        </authorList>
    </citation>
    <scope>NUCLEOTIDE SEQUENCE</scope>
    <source>
        <strain evidence="3">CBHHK188m</strain>
    </source>
</reference>
<feature type="signal peptide" evidence="2">
    <location>
        <begin position="1"/>
        <end position="29"/>
    </location>
</feature>
<name>A0AAD7K664_9AGAR</name>
<protein>
    <submittedName>
        <fullName evidence="3">Uncharacterized protein</fullName>
    </submittedName>
</protein>
<proteinExistence type="predicted"/>
<keyword evidence="4" id="KW-1185">Reference proteome</keyword>
<evidence type="ECO:0000313" key="4">
    <source>
        <dbReference type="Proteomes" id="UP001215280"/>
    </source>
</evidence>
<evidence type="ECO:0000256" key="2">
    <source>
        <dbReference type="SAM" id="SignalP"/>
    </source>
</evidence>
<evidence type="ECO:0000313" key="3">
    <source>
        <dbReference type="EMBL" id="KAJ7777573.1"/>
    </source>
</evidence>